<dbReference type="SMART" id="SM00679">
    <property type="entry name" value="CTNS"/>
    <property type="match status" value="1"/>
</dbReference>
<feature type="transmembrane region" description="Helical" evidence="5">
    <location>
        <begin position="42"/>
        <end position="59"/>
    </location>
</feature>
<keyword evidence="4 5" id="KW-0472">Membrane</keyword>
<dbReference type="InterPro" id="IPR006603">
    <property type="entry name" value="PQ-loop_rpt"/>
</dbReference>
<protein>
    <submittedName>
        <fullName evidence="6">Uncharacterized protein</fullName>
    </submittedName>
</protein>
<evidence type="ECO:0000313" key="6">
    <source>
        <dbReference type="EMBL" id="KAK3282782.1"/>
    </source>
</evidence>
<feature type="non-terminal residue" evidence="6">
    <location>
        <position position="1"/>
    </location>
</feature>
<dbReference type="EMBL" id="LGRX02003158">
    <property type="protein sequence ID" value="KAK3282782.1"/>
    <property type="molecule type" value="Genomic_DNA"/>
</dbReference>
<dbReference type="PANTHER" id="PTHR16201:SF44">
    <property type="entry name" value="SEVEN TRANSMEMBRANE PROTEIN 1"/>
    <property type="match status" value="1"/>
</dbReference>
<keyword evidence="2 5" id="KW-0812">Transmembrane</keyword>
<evidence type="ECO:0000256" key="2">
    <source>
        <dbReference type="ARBA" id="ARBA00022692"/>
    </source>
</evidence>
<feature type="transmembrane region" description="Helical" evidence="5">
    <location>
        <begin position="109"/>
        <end position="132"/>
    </location>
</feature>
<dbReference type="PANTHER" id="PTHR16201">
    <property type="entry name" value="SEVEN TRANSMEMBRANE PROTEIN 1-RELATED"/>
    <property type="match status" value="1"/>
</dbReference>
<sequence>GGLWASGPPLGASRGMAGSMLRDSEETTGPGRHLLAEDMDDATIGTILGWAMTFIYLTSRLPQIIMNAKRGSVEGLSPTMFILAVTGNATYLASILLRSTAPSKLVPNLPWIVDAILCIFLDLIILLQFLFYKWRVQRHSHDAEDEPERGYTPLKVPLS</sequence>
<evidence type="ECO:0000256" key="1">
    <source>
        <dbReference type="ARBA" id="ARBA00004141"/>
    </source>
</evidence>
<comment type="caution">
    <text evidence="6">The sequence shown here is derived from an EMBL/GenBank/DDBJ whole genome shotgun (WGS) entry which is preliminary data.</text>
</comment>
<dbReference type="InterPro" id="IPR051415">
    <property type="entry name" value="LAAT-1"/>
</dbReference>
<evidence type="ECO:0000313" key="7">
    <source>
        <dbReference type="Proteomes" id="UP001190700"/>
    </source>
</evidence>
<dbReference type="Gene3D" id="1.20.1280.290">
    <property type="match status" value="1"/>
</dbReference>
<dbReference type="AlphaFoldDB" id="A0AAE0LF26"/>
<dbReference type="Proteomes" id="UP001190700">
    <property type="component" value="Unassembled WGS sequence"/>
</dbReference>
<reference evidence="6 7" key="1">
    <citation type="journal article" date="2015" name="Genome Biol. Evol.">
        <title>Comparative Genomics of a Bacterivorous Green Alga Reveals Evolutionary Causalities and Consequences of Phago-Mixotrophic Mode of Nutrition.</title>
        <authorList>
            <person name="Burns J.A."/>
            <person name="Paasch A."/>
            <person name="Narechania A."/>
            <person name="Kim E."/>
        </authorList>
    </citation>
    <scope>NUCLEOTIDE SEQUENCE [LARGE SCALE GENOMIC DNA]</scope>
    <source>
        <strain evidence="6 7">PLY_AMNH</strain>
    </source>
</reference>
<keyword evidence="7" id="KW-1185">Reference proteome</keyword>
<organism evidence="6 7">
    <name type="scientific">Cymbomonas tetramitiformis</name>
    <dbReference type="NCBI Taxonomy" id="36881"/>
    <lineage>
        <taxon>Eukaryota</taxon>
        <taxon>Viridiplantae</taxon>
        <taxon>Chlorophyta</taxon>
        <taxon>Pyramimonadophyceae</taxon>
        <taxon>Pyramimonadales</taxon>
        <taxon>Pyramimonadaceae</taxon>
        <taxon>Cymbomonas</taxon>
    </lineage>
</organism>
<feature type="transmembrane region" description="Helical" evidence="5">
    <location>
        <begin position="80"/>
        <end position="97"/>
    </location>
</feature>
<proteinExistence type="predicted"/>
<gene>
    <name evidence="6" type="ORF">CYMTET_9492</name>
</gene>
<dbReference type="GO" id="GO:0016020">
    <property type="term" value="C:membrane"/>
    <property type="evidence" value="ECO:0007669"/>
    <property type="project" value="UniProtKB-SubCell"/>
</dbReference>
<name>A0AAE0LF26_9CHLO</name>
<keyword evidence="3 5" id="KW-1133">Transmembrane helix</keyword>
<evidence type="ECO:0000256" key="5">
    <source>
        <dbReference type="SAM" id="Phobius"/>
    </source>
</evidence>
<evidence type="ECO:0000256" key="4">
    <source>
        <dbReference type="ARBA" id="ARBA00023136"/>
    </source>
</evidence>
<dbReference type="Pfam" id="PF04193">
    <property type="entry name" value="PQ-loop"/>
    <property type="match status" value="1"/>
</dbReference>
<comment type="subcellular location">
    <subcellularLocation>
        <location evidence="1">Membrane</location>
        <topology evidence="1">Multi-pass membrane protein</topology>
    </subcellularLocation>
</comment>
<evidence type="ECO:0000256" key="3">
    <source>
        <dbReference type="ARBA" id="ARBA00022989"/>
    </source>
</evidence>
<dbReference type="FunFam" id="1.20.1280.290:FF:000012">
    <property type="entry name" value="Vacuolar membrane PQ loop repeat protein"/>
    <property type="match status" value="1"/>
</dbReference>
<accession>A0AAE0LF26</accession>